<gene>
    <name evidence="1" type="ORF">POL68_35820</name>
</gene>
<evidence type="ECO:0000313" key="2">
    <source>
        <dbReference type="Proteomes" id="UP001221838"/>
    </source>
</evidence>
<dbReference type="EMBL" id="JAQNDM010000002">
    <property type="protein sequence ID" value="MDC0713889.1"/>
    <property type="molecule type" value="Genomic_DNA"/>
</dbReference>
<accession>A0ABT5DLI4</accession>
<proteinExistence type="predicted"/>
<sequence length="43" mass="4996">MQAWLYTAEEPCHNCHAFDQRAVLYYPETRKVIVLDGYTGCDS</sequence>
<name>A0ABT5DLI4_9BACT</name>
<comment type="caution">
    <text evidence="1">The sequence shown here is derived from an EMBL/GenBank/DDBJ whole genome shotgun (WGS) entry which is preliminary data.</text>
</comment>
<keyword evidence="2" id="KW-1185">Reference proteome</keyword>
<evidence type="ECO:0000313" key="1">
    <source>
        <dbReference type="EMBL" id="MDC0713889.1"/>
    </source>
</evidence>
<organism evidence="1 2">
    <name type="scientific">Stigmatella ashevillensis</name>
    <dbReference type="NCBI Taxonomy" id="2995309"/>
    <lineage>
        <taxon>Bacteria</taxon>
        <taxon>Pseudomonadati</taxon>
        <taxon>Myxococcota</taxon>
        <taxon>Myxococcia</taxon>
        <taxon>Myxococcales</taxon>
        <taxon>Cystobacterineae</taxon>
        <taxon>Archangiaceae</taxon>
        <taxon>Stigmatella</taxon>
    </lineage>
</organism>
<dbReference type="Proteomes" id="UP001221838">
    <property type="component" value="Unassembled WGS sequence"/>
</dbReference>
<dbReference type="RefSeq" id="WP_272144337.1">
    <property type="nucleotide sequence ID" value="NZ_JAQNDM010000002.1"/>
</dbReference>
<protein>
    <submittedName>
        <fullName evidence="1">Uncharacterized protein</fullName>
    </submittedName>
</protein>
<reference evidence="1 2" key="1">
    <citation type="submission" date="2022-11" db="EMBL/GenBank/DDBJ databases">
        <title>Minimal conservation of predation-associated metabolite biosynthetic gene clusters underscores biosynthetic potential of Myxococcota including descriptions for ten novel species: Archangium lansinium sp. nov., Myxococcus landrumus sp. nov., Nannocystis bai.</title>
        <authorList>
            <person name="Ahearne A."/>
            <person name="Stevens C."/>
            <person name="Dowd S."/>
        </authorList>
    </citation>
    <scope>NUCLEOTIDE SEQUENCE [LARGE SCALE GENOMIC DNA]</scope>
    <source>
        <strain evidence="1 2">NCWAL01</strain>
    </source>
</reference>